<reference evidence="1 2" key="1">
    <citation type="journal article" date="2001" name="Science">
        <title>Comparative genomics of Listeria species.</title>
        <authorList>
            <person name="Glaser P."/>
            <person name="Frangeul L."/>
            <person name="Buchrieser C."/>
            <person name="Rusniok C."/>
            <person name="Amend A."/>
            <person name="Baquero F."/>
            <person name="Berche P."/>
            <person name="Bloecker H."/>
            <person name="Brandt P."/>
            <person name="Chakraborty T."/>
            <person name="Charbit A."/>
            <person name="Chetouani F."/>
            <person name="Couve E."/>
            <person name="de Daruvar A."/>
            <person name="Dehoux P."/>
            <person name="Domann E."/>
            <person name="Dominguez-Bernal G."/>
            <person name="Duchaud E."/>
            <person name="Durant L."/>
            <person name="Dussurget O."/>
            <person name="Entian K.-D."/>
            <person name="Fsihi H."/>
            <person name="Garcia-del Portillo F."/>
            <person name="Garrido P."/>
            <person name="Gautier L."/>
            <person name="Goebel W."/>
            <person name="Gomez-Lopez N."/>
            <person name="Hain T."/>
            <person name="Hauf J."/>
            <person name="Jackson D."/>
            <person name="Jones L.-M."/>
            <person name="Kaerst U."/>
            <person name="Kreft J."/>
            <person name="Kuhn M."/>
            <person name="Kunst F."/>
            <person name="Kurapkat G."/>
            <person name="Madueno E."/>
            <person name="Maitournam A."/>
            <person name="Mata Vicente J."/>
            <person name="Ng E."/>
            <person name="Nedjari H."/>
            <person name="Nordsiek G."/>
            <person name="Novella S."/>
            <person name="de Pablos B."/>
            <person name="Perez-Diaz J.-C."/>
            <person name="Purcell R."/>
            <person name="Remmel B."/>
            <person name="Rose M."/>
            <person name="Schlueter T."/>
            <person name="Simoes N."/>
            <person name="Tierrez A."/>
            <person name="Vazquez-Boland J.-A."/>
            <person name="Voss H."/>
            <person name="Wehland J."/>
            <person name="Cossart P."/>
        </authorList>
    </citation>
    <scope>NUCLEOTIDE SEQUENCE [LARGE SCALE GENOMIC DNA]</scope>
    <source>
        <strain evidence="2">ATCC BAA-680 / CLIP 11262</strain>
    </source>
</reference>
<dbReference type="Proteomes" id="UP000002513">
    <property type="component" value="Chromosome"/>
</dbReference>
<dbReference type="EMBL" id="AL596168">
    <property type="protein sequence ID" value="CAC96520.1"/>
    <property type="molecule type" value="Genomic_DNA"/>
</dbReference>
<gene>
    <name evidence="1" type="ordered locus">lin1289</name>
</gene>
<dbReference type="HOGENOM" id="CLU_182758_0_0_9"/>
<dbReference type="KEGG" id="lin:lin1289"/>
<evidence type="ECO:0000313" key="2">
    <source>
        <dbReference type="Proteomes" id="UP000002513"/>
    </source>
</evidence>
<protein>
    <submittedName>
        <fullName evidence="1">Lin1289 protein</fullName>
    </submittedName>
</protein>
<sequence>MINSNYRERAAEDLRMRIKKVTINGEELPFTSTRNGNKVTVITERSPKITQIQSLKILDENNVLILEKSSQTDVRENVTLDFKIEIEVK</sequence>
<dbReference type="RefSeq" id="WP_010990901.1">
    <property type="nucleotide sequence ID" value="NC_003212.1"/>
</dbReference>
<dbReference type="PIR" id="AH1593">
    <property type="entry name" value="AH1593"/>
</dbReference>
<name>Q92CA1_LISIN</name>
<proteinExistence type="predicted"/>
<organism evidence="1 2">
    <name type="scientific">Listeria innocua serovar 6a (strain ATCC BAA-680 / CLIP 11262)</name>
    <dbReference type="NCBI Taxonomy" id="272626"/>
    <lineage>
        <taxon>Bacteria</taxon>
        <taxon>Bacillati</taxon>
        <taxon>Bacillota</taxon>
        <taxon>Bacilli</taxon>
        <taxon>Bacillales</taxon>
        <taxon>Listeriaceae</taxon>
        <taxon>Listeria</taxon>
    </lineage>
</organism>
<dbReference type="OrthoDB" id="2904244at2"/>
<dbReference type="AlphaFoldDB" id="Q92CA1"/>
<accession>Q92CA1</accession>
<dbReference type="STRING" id="272626.gene:17565620"/>
<evidence type="ECO:0000313" key="1">
    <source>
        <dbReference type="EMBL" id="CAC96520.1"/>
    </source>
</evidence>